<protein>
    <submittedName>
        <fullName evidence="1">Uncharacterized protein</fullName>
    </submittedName>
</protein>
<sequence length="133" mass="14723">MSLYDGEDGCRPRARNVVTTAIIMARAPPATTSVEVTAKSANREYKGLTQSWAQTSVVPAPLTVPKSISSEMATSDNEQRVLQHAMNFLTANDPEKRLDIHLSYKSFQALEEQALALYGDEKYMSKDQAMLLL</sequence>
<proteinExistence type="predicted"/>
<reference evidence="1 2" key="1">
    <citation type="journal article" date="2016" name="Proc. Natl. Acad. Sci. U.S.A.">
        <title>Comparative genomics of biotechnologically important yeasts.</title>
        <authorList>
            <person name="Riley R."/>
            <person name="Haridas S."/>
            <person name="Wolfe K.H."/>
            <person name="Lopes M.R."/>
            <person name="Hittinger C.T."/>
            <person name="Goeker M."/>
            <person name="Salamov A.A."/>
            <person name="Wisecaver J.H."/>
            <person name="Long T.M."/>
            <person name="Calvey C.H."/>
            <person name="Aerts A.L."/>
            <person name="Barry K.W."/>
            <person name="Choi C."/>
            <person name="Clum A."/>
            <person name="Coughlan A.Y."/>
            <person name="Deshpande S."/>
            <person name="Douglass A.P."/>
            <person name="Hanson S.J."/>
            <person name="Klenk H.-P."/>
            <person name="LaButti K.M."/>
            <person name="Lapidus A."/>
            <person name="Lindquist E.A."/>
            <person name="Lipzen A.M."/>
            <person name="Meier-Kolthoff J.P."/>
            <person name="Ohm R.A."/>
            <person name="Otillar R.P."/>
            <person name="Pangilinan J.L."/>
            <person name="Peng Y."/>
            <person name="Rokas A."/>
            <person name="Rosa C.A."/>
            <person name="Scheuner C."/>
            <person name="Sibirny A.A."/>
            <person name="Slot J.C."/>
            <person name="Stielow J.B."/>
            <person name="Sun H."/>
            <person name="Kurtzman C.P."/>
            <person name="Blackwell M."/>
            <person name="Grigoriev I.V."/>
            <person name="Jeffries T.W."/>
        </authorList>
    </citation>
    <scope>NUCLEOTIDE SEQUENCE [LARGE SCALE GENOMIC DNA]</scope>
    <source>
        <strain evidence="1 2">NRRL Y-11557</strain>
    </source>
</reference>
<accession>A0A1E3PYZ4</accession>
<organism evidence="1 2">
    <name type="scientific">Lipomyces starkeyi NRRL Y-11557</name>
    <dbReference type="NCBI Taxonomy" id="675824"/>
    <lineage>
        <taxon>Eukaryota</taxon>
        <taxon>Fungi</taxon>
        <taxon>Dikarya</taxon>
        <taxon>Ascomycota</taxon>
        <taxon>Saccharomycotina</taxon>
        <taxon>Lipomycetes</taxon>
        <taxon>Lipomycetales</taxon>
        <taxon>Lipomycetaceae</taxon>
        <taxon>Lipomyces</taxon>
    </lineage>
</organism>
<name>A0A1E3PYZ4_LIPST</name>
<dbReference type="AlphaFoldDB" id="A0A1E3PYZ4"/>
<gene>
    <name evidence="1" type="ORF">LIPSTDRAFT_155051</name>
</gene>
<dbReference type="EMBL" id="KV454299">
    <property type="protein sequence ID" value="ODQ70631.1"/>
    <property type="molecule type" value="Genomic_DNA"/>
</dbReference>
<evidence type="ECO:0000313" key="2">
    <source>
        <dbReference type="Proteomes" id="UP000094385"/>
    </source>
</evidence>
<dbReference type="Proteomes" id="UP000094385">
    <property type="component" value="Unassembled WGS sequence"/>
</dbReference>
<evidence type="ECO:0000313" key="1">
    <source>
        <dbReference type="EMBL" id="ODQ70631.1"/>
    </source>
</evidence>
<keyword evidence="2" id="KW-1185">Reference proteome</keyword>